<dbReference type="GO" id="GO:0000978">
    <property type="term" value="F:RNA polymerase II cis-regulatory region sequence-specific DNA binding"/>
    <property type="evidence" value="ECO:0007669"/>
    <property type="project" value="TreeGrafter"/>
</dbReference>
<evidence type="ECO:0000256" key="7">
    <source>
        <dbReference type="ARBA" id="ARBA00023198"/>
    </source>
</evidence>
<dbReference type="PROSITE" id="PS00028">
    <property type="entry name" value="ZINC_FINGER_C2H2_1"/>
    <property type="match status" value="5"/>
</dbReference>
<dbReference type="SUPFAM" id="SSF54695">
    <property type="entry name" value="POZ domain"/>
    <property type="match status" value="1"/>
</dbReference>
<dbReference type="GO" id="GO:0051251">
    <property type="term" value="P:positive regulation of lymphocyte activation"/>
    <property type="evidence" value="ECO:0007669"/>
    <property type="project" value="UniProtKB-ARBA"/>
</dbReference>
<keyword evidence="7" id="KW-0395">Inflammatory response</keyword>
<keyword evidence="8" id="KW-0539">Nucleus</keyword>
<dbReference type="GeneID" id="115811966"/>
<evidence type="ECO:0000256" key="2">
    <source>
        <dbReference type="ARBA" id="ARBA00022723"/>
    </source>
</evidence>
<evidence type="ECO:0000256" key="6">
    <source>
        <dbReference type="ARBA" id="ARBA00022859"/>
    </source>
</evidence>
<dbReference type="PROSITE" id="PS50157">
    <property type="entry name" value="ZINC_FINGER_C2H2_2"/>
    <property type="match status" value="5"/>
</dbReference>
<feature type="compositionally biased region" description="Polar residues" evidence="10">
    <location>
        <begin position="358"/>
        <end position="420"/>
    </location>
</feature>
<gene>
    <name evidence="14" type="primary">bcl6ab</name>
</gene>
<accession>A0A6J2VG63</accession>
<feature type="domain" description="C2H2-type" evidence="12">
    <location>
        <begin position="530"/>
        <end position="557"/>
    </location>
</feature>
<dbReference type="SUPFAM" id="SSF57667">
    <property type="entry name" value="beta-beta-alpha zinc fingers"/>
    <property type="match status" value="3"/>
</dbReference>
<dbReference type="Gene3D" id="3.30.160.60">
    <property type="entry name" value="Classic Zinc Finger"/>
    <property type="match status" value="5"/>
</dbReference>
<dbReference type="Gene3D" id="3.30.710.10">
    <property type="entry name" value="Potassium Channel Kv1.1, Chain A"/>
    <property type="match status" value="1"/>
</dbReference>
<evidence type="ECO:0000256" key="10">
    <source>
        <dbReference type="SAM" id="MobiDB-lite"/>
    </source>
</evidence>
<dbReference type="GO" id="GO:0003682">
    <property type="term" value="F:chromatin binding"/>
    <property type="evidence" value="ECO:0007669"/>
    <property type="project" value="UniProtKB-ARBA"/>
</dbReference>
<keyword evidence="13" id="KW-1185">Reference proteome</keyword>
<evidence type="ECO:0000256" key="3">
    <source>
        <dbReference type="ARBA" id="ARBA00022737"/>
    </source>
</evidence>
<evidence type="ECO:0000256" key="9">
    <source>
        <dbReference type="PROSITE-ProRule" id="PRU00042"/>
    </source>
</evidence>
<dbReference type="PANTHER" id="PTHR46105">
    <property type="entry name" value="AGAP004733-PA"/>
    <property type="match status" value="1"/>
</dbReference>
<protein>
    <submittedName>
        <fullName evidence="14">BCL6A transcription repressor b</fullName>
    </submittedName>
</protein>
<organism evidence="13 14">
    <name type="scientific">Chanos chanos</name>
    <name type="common">Milkfish</name>
    <name type="synonym">Mugil chanos</name>
    <dbReference type="NCBI Taxonomy" id="29144"/>
    <lineage>
        <taxon>Eukaryota</taxon>
        <taxon>Metazoa</taxon>
        <taxon>Chordata</taxon>
        <taxon>Craniata</taxon>
        <taxon>Vertebrata</taxon>
        <taxon>Euteleostomi</taxon>
        <taxon>Actinopterygii</taxon>
        <taxon>Neopterygii</taxon>
        <taxon>Teleostei</taxon>
        <taxon>Ostariophysi</taxon>
        <taxon>Gonorynchiformes</taxon>
        <taxon>Chanidae</taxon>
        <taxon>Chanos</taxon>
    </lineage>
</organism>
<dbReference type="InterPro" id="IPR050457">
    <property type="entry name" value="ZnFinger_BTB_dom_contain"/>
</dbReference>
<comment type="subcellular location">
    <subcellularLocation>
        <location evidence="1">Nucleus</location>
    </subcellularLocation>
</comment>
<feature type="compositionally biased region" description="Polar residues" evidence="10">
    <location>
        <begin position="298"/>
        <end position="326"/>
    </location>
</feature>
<dbReference type="GO" id="GO:0042981">
    <property type="term" value="P:regulation of apoptotic process"/>
    <property type="evidence" value="ECO:0007669"/>
    <property type="project" value="UniProtKB-ARBA"/>
</dbReference>
<dbReference type="GO" id="GO:0045597">
    <property type="term" value="P:positive regulation of cell differentiation"/>
    <property type="evidence" value="ECO:0007669"/>
    <property type="project" value="UniProtKB-ARBA"/>
</dbReference>
<dbReference type="Pfam" id="PF00651">
    <property type="entry name" value="BTB"/>
    <property type="match status" value="1"/>
</dbReference>
<keyword evidence="2" id="KW-0479">Metal-binding</keyword>
<dbReference type="GO" id="GO:0045580">
    <property type="term" value="P:regulation of T cell differentiation"/>
    <property type="evidence" value="ECO:0007669"/>
    <property type="project" value="UniProtKB-ARBA"/>
</dbReference>
<evidence type="ECO:0000313" key="14">
    <source>
        <dbReference type="RefSeq" id="XP_030630271.1"/>
    </source>
</evidence>
<dbReference type="SMART" id="SM00225">
    <property type="entry name" value="BTB"/>
    <property type="match status" value="1"/>
</dbReference>
<evidence type="ECO:0000256" key="4">
    <source>
        <dbReference type="ARBA" id="ARBA00022771"/>
    </source>
</evidence>
<proteinExistence type="predicted"/>
<feature type="domain" description="C2H2-type" evidence="12">
    <location>
        <begin position="446"/>
        <end position="473"/>
    </location>
</feature>
<dbReference type="FunFam" id="3.30.710.10:FF:000025">
    <property type="entry name" value="B-cell lymphoma 6 protein-like"/>
    <property type="match status" value="1"/>
</dbReference>
<dbReference type="GO" id="GO:0002376">
    <property type="term" value="P:immune system process"/>
    <property type="evidence" value="ECO:0007669"/>
    <property type="project" value="UniProtKB-KW"/>
</dbReference>
<keyword evidence="6" id="KW-0391">Immunity</keyword>
<reference evidence="14" key="1">
    <citation type="submission" date="2025-08" db="UniProtKB">
        <authorList>
            <consortium name="RefSeq"/>
        </authorList>
    </citation>
    <scope>IDENTIFICATION</scope>
</reference>
<dbReference type="OrthoDB" id="5560627at2759"/>
<evidence type="ECO:0000259" key="12">
    <source>
        <dbReference type="PROSITE" id="PS50157"/>
    </source>
</evidence>
<dbReference type="RefSeq" id="XP_030630271.1">
    <property type="nucleotide sequence ID" value="XM_030774411.1"/>
</dbReference>
<dbReference type="FunFam" id="3.30.160.60:FF:000289">
    <property type="entry name" value="B-cell CLL/lymphoma 6, member B"/>
    <property type="match status" value="1"/>
</dbReference>
<dbReference type="Pfam" id="PF00096">
    <property type="entry name" value="zf-C2H2"/>
    <property type="match status" value="4"/>
</dbReference>
<dbReference type="InterPro" id="IPR011333">
    <property type="entry name" value="SKP1/BTB/POZ_sf"/>
</dbReference>
<dbReference type="InterPro" id="IPR000210">
    <property type="entry name" value="BTB/POZ_dom"/>
</dbReference>
<evidence type="ECO:0000259" key="11">
    <source>
        <dbReference type="PROSITE" id="PS50097"/>
    </source>
</evidence>
<dbReference type="AlphaFoldDB" id="A0A6J2VG63"/>
<sequence>MACAADGCIQFTRHAGDVLLNFNRLRSRNILTDVTILVSGQPFRAHKTVLMACSGLFYTMFTDVHKTNLNLISLDPKVEPSGFAILLEFMYTSCLALKDSCILATLDAAVYLQMEHVVDTCKRFMESRGLSVKNPRGELLAGQIPFPPKVPACNTSDTMENCPIRAAPQLHGLRAYRSPSIHYSISTSTGHPTRFYTHLPFPVGTGSAPESPYWQLPSDSVITRPHPPLLEKVKNPELSSSIHSQSTEERPQPSAVLPLTRQDGACGIRENIDVKEEKEEEEDGGFGHNQHGGPPSPLRSNCHPNSPTESSGCSREAGTTQSSSTKTHPKLRNWKKYKLIVLNSADREDERGVDTPSPAASESAGWTSELTDSSQHSPNSRSVEDYNPNNEHSLSYSTSPLQPRNVIKTQGPDSSSGNNAHFCNRCDSSVEGDSERQQRLELGKPYKCDRCQAMFRYKGNLASHKAVHTGEKPYRCNVCGAQFNRPANLKTHTRIHSGEKPYKCETCGARFVQVAHLRAHVLIHTGEKPYPCEVCGTRFRHLQTLKSHLRIHTGEKPYHCEKCDLHFRHKSQLRLHLRQKHGVVTNTRVQHSSSAADLSSDSPMSS</sequence>
<dbReference type="GO" id="GO:0008270">
    <property type="term" value="F:zinc ion binding"/>
    <property type="evidence" value="ECO:0007669"/>
    <property type="project" value="UniProtKB-KW"/>
</dbReference>
<name>A0A6J2VG63_CHACN</name>
<dbReference type="InParanoid" id="A0A6J2VG63"/>
<feature type="region of interest" description="Disordered" evidence="10">
    <location>
        <begin position="225"/>
        <end position="330"/>
    </location>
</feature>
<dbReference type="PANTHER" id="PTHR46105:SF25">
    <property type="entry name" value="ZGC:110075 PROTEIN"/>
    <property type="match status" value="1"/>
</dbReference>
<dbReference type="FunFam" id="3.30.160.60:FF:000105">
    <property type="entry name" value="B-cell CLL/lymphoma 6, member B"/>
    <property type="match status" value="2"/>
</dbReference>
<keyword evidence="4 9" id="KW-0863">Zinc-finger</keyword>
<evidence type="ECO:0000256" key="1">
    <source>
        <dbReference type="ARBA" id="ARBA00004123"/>
    </source>
</evidence>
<feature type="region of interest" description="Disordered" evidence="10">
    <location>
        <begin position="347"/>
        <end position="420"/>
    </location>
</feature>
<dbReference type="FunFam" id="3.30.160.60:FF:000457">
    <property type="entry name" value="B-cell lymphoma 6 protein-like"/>
    <property type="match status" value="1"/>
</dbReference>
<dbReference type="Proteomes" id="UP000504632">
    <property type="component" value="Chromosome 5"/>
</dbReference>
<dbReference type="InterPro" id="IPR013087">
    <property type="entry name" value="Znf_C2H2_type"/>
</dbReference>
<dbReference type="GO" id="GO:1903037">
    <property type="term" value="P:regulation of leukocyte cell-cell adhesion"/>
    <property type="evidence" value="ECO:0007669"/>
    <property type="project" value="UniProtKB-ARBA"/>
</dbReference>
<dbReference type="PROSITE" id="PS50097">
    <property type="entry name" value="BTB"/>
    <property type="match status" value="1"/>
</dbReference>
<feature type="region of interest" description="Disordered" evidence="10">
    <location>
        <begin position="587"/>
        <end position="606"/>
    </location>
</feature>
<keyword evidence="5" id="KW-0862">Zinc</keyword>
<dbReference type="InterPro" id="IPR036236">
    <property type="entry name" value="Znf_C2H2_sf"/>
</dbReference>
<dbReference type="FunFam" id="3.30.160.60:FF:002878">
    <property type="entry name" value="Zinc finger protein 652"/>
    <property type="match status" value="1"/>
</dbReference>
<feature type="domain" description="C2H2-type" evidence="12">
    <location>
        <begin position="502"/>
        <end position="529"/>
    </location>
</feature>
<dbReference type="SMART" id="SM00355">
    <property type="entry name" value="ZnF_C2H2"/>
    <property type="match status" value="5"/>
</dbReference>
<evidence type="ECO:0000256" key="8">
    <source>
        <dbReference type="ARBA" id="ARBA00023242"/>
    </source>
</evidence>
<dbReference type="GO" id="GO:0005634">
    <property type="term" value="C:nucleus"/>
    <property type="evidence" value="ECO:0007669"/>
    <property type="project" value="UniProtKB-SubCell"/>
</dbReference>
<feature type="compositionally biased region" description="Low complexity" evidence="10">
    <location>
        <begin position="592"/>
        <end position="606"/>
    </location>
</feature>
<feature type="domain" description="C2H2-type" evidence="12">
    <location>
        <begin position="558"/>
        <end position="581"/>
    </location>
</feature>
<feature type="domain" description="C2H2-type" evidence="12">
    <location>
        <begin position="474"/>
        <end position="501"/>
    </location>
</feature>
<dbReference type="GO" id="GO:0001227">
    <property type="term" value="F:DNA-binding transcription repressor activity, RNA polymerase II-specific"/>
    <property type="evidence" value="ECO:0007669"/>
    <property type="project" value="UniProtKB-ARBA"/>
</dbReference>
<evidence type="ECO:0000256" key="5">
    <source>
        <dbReference type="ARBA" id="ARBA00022833"/>
    </source>
</evidence>
<dbReference type="GO" id="GO:0006954">
    <property type="term" value="P:inflammatory response"/>
    <property type="evidence" value="ECO:0007669"/>
    <property type="project" value="UniProtKB-KW"/>
</dbReference>
<evidence type="ECO:0000313" key="13">
    <source>
        <dbReference type="Proteomes" id="UP000504632"/>
    </source>
</evidence>
<dbReference type="CTD" id="100001936"/>
<keyword evidence="3" id="KW-0677">Repeat</keyword>
<feature type="domain" description="BTB" evidence="11">
    <location>
        <begin position="32"/>
        <end position="99"/>
    </location>
</feature>